<dbReference type="GO" id="GO:0030246">
    <property type="term" value="F:carbohydrate binding"/>
    <property type="evidence" value="ECO:0007669"/>
    <property type="project" value="InterPro"/>
</dbReference>
<dbReference type="PANTHER" id="PTHR38481">
    <property type="entry name" value="HYALURONATE LYASE"/>
    <property type="match status" value="1"/>
</dbReference>
<dbReference type="STRING" id="485917.Phep_3972"/>
<dbReference type="SUPFAM" id="SSF49863">
    <property type="entry name" value="Hyaluronate lyase-like, C-terminal domain"/>
    <property type="match status" value="1"/>
</dbReference>
<name>C6XVT8_PEDHD</name>
<dbReference type="GO" id="GO:0005576">
    <property type="term" value="C:extracellular region"/>
    <property type="evidence" value="ECO:0007669"/>
    <property type="project" value="InterPro"/>
</dbReference>
<dbReference type="Pfam" id="PF18962">
    <property type="entry name" value="Por_Secre_tail"/>
    <property type="match status" value="1"/>
</dbReference>
<dbReference type="AlphaFoldDB" id="C6XVT8"/>
<keyword evidence="4 8" id="KW-0732">Signal</keyword>
<evidence type="ECO:0000256" key="4">
    <source>
        <dbReference type="ARBA" id="ARBA00022729"/>
    </source>
</evidence>
<evidence type="ECO:0000256" key="5">
    <source>
        <dbReference type="ARBA" id="ARBA00022837"/>
    </source>
</evidence>
<dbReference type="InterPro" id="IPR011013">
    <property type="entry name" value="Gal_mutarotase_sf_dom"/>
</dbReference>
<dbReference type="OrthoDB" id="6394136at2"/>
<dbReference type="Gene3D" id="1.50.10.100">
    <property type="entry name" value="Chondroitin AC/alginate lyase"/>
    <property type="match status" value="1"/>
</dbReference>
<evidence type="ECO:0000259" key="9">
    <source>
        <dbReference type="PROSITE" id="PS50022"/>
    </source>
</evidence>
<dbReference type="InterPro" id="IPR004103">
    <property type="entry name" value="Lyase_8_C"/>
</dbReference>
<proteinExistence type="inferred from homology"/>
<feature type="signal peptide" evidence="8">
    <location>
        <begin position="1"/>
        <end position="24"/>
    </location>
</feature>
<evidence type="ECO:0000256" key="1">
    <source>
        <dbReference type="ARBA" id="ARBA00001913"/>
    </source>
</evidence>
<dbReference type="Pfam" id="PF08124">
    <property type="entry name" value="Lyase_8_N"/>
    <property type="match status" value="1"/>
</dbReference>
<keyword evidence="11" id="KW-1185">Reference proteome</keyword>
<comment type="subunit">
    <text evidence="3">Monomer.</text>
</comment>
<accession>C6XVT8</accession>
<evidence type="ECO:0000256" key="3">
    <source>
        <dbReference type="ARBA" id="ARBA00011245"/>
    </source>
</evidence>
<feature type="domain" description="F5/8 type C" evidence="9">
    <location>
        <begin position="11"/>
        <end position="155"/>
    </location>
</feature>
<dbReference type="GO" id="GO:0016837">
    <property type="term" value="F:carbon-oxygen lyase activity, acting on polysaccharides"/>
    <property type="evidence" value="ECO:0007669"/>
    <property type="project" value="UniProtKB-ARBA"/>
</dbReference>
<dbReference type="InterPro" id="IPR026444">
    <property type="entry name" value="Secre_tail"/>
</dbReference>
<comment type="cofactor">
    <cofactor evidence="1">
        <name>Ca(2+)</name>
        <dbReference type="ChEBI" id="CHEBI:29108"/>
    </cofactor>
</comment>
<dbReference type="InterPro" id="IPR003159">
    <property type="entry name" value="Lyase_8_central_dom"/>
</dbReference>
<gene>
    <name evidence="10" type="ordered locus">Phep_3972</name>
</gene>
<feature type="chain" id="PRO_5002973326" evidence="8">
    <location>
        <begin position="25"/>
        <end position="929"/>
    </location>
</feature>
<sequence>MKLNLRSLLLAMLPIFGIAFGAAAQTLLSLNKPASASTTEGSYFAANAVDNNTATYWSSTSNGYIQTLTVDLGSIRDIDHVVIQFADGRYAVTFDIQGSTNGITWNTLKTIPPTNSLSLLTINGTYGWYRYIRFNGRGRANTAGYRISDFKVYGDGDPTSSQQADMDTVAGRLISQYSKQEKQDLTFFLTTMLPNGQWPGVNYTGDNWPRHTLWLNRLAQAYRNPSNVLYNHPDVPAKFMLAMRHFINANYVSSNWHDNEIRSPNNVVSALLLMRGAIPNDSLMTYAATVVDQTDNPDHRGANRSWVSTTMIRKGLVMDSYKTVTKGYQSMVNGLNIANMSIAEGIRIDSSFHQHRTQIQTGSYGMIFVDDEVKYLNIAAGTSFNSIYTTTYKNNLRGVILGGLRNLSYRNTLDFGIIGRSVSGANSLLNKISAGLLDTQAVNDPVNNASYQSWKAHLAGAAFPFSRAKHFWLSNMVVSRGANFYMSAKITSSRNTGAEAIKGTNLKGWNLPFGATNILVTGNEYDNIFPSWNWSRIPGTTSEMNEAAASTTFGTVDGYVTASNVYGGGLSVNEVGIIAFQQDNKRGVTANKAYFLLENMMVCVGNSITASKSNEIVTTVNQTKLDGAITIRDDGSTYTFSGDSLTTNKLNWVNHGQVGYLFPNGGYFSLTNKSQTGTWASLGGGTGSVTNQMFNLYVRHSPTPTNRTYYYIVAPNKSAGDMTTLYANHGFELASNTSTVQAIYHNGTNKQYAAVFYGAGQVTMPDGLVIKSDKKAIVQVKKYSTNYRISVSDPEYTGSNITITLNLHLTGAGTSYAGGETAINLSMYSGDEKGKTNTGFYNIVNDGSLMAKSDQQNNEIMLYPNPATSTLTVKGVSKDAKIEVYDLWGRKYKTVTGNSVEVSELQNGPNYFLRIYDKGKVIRKQFIKE</sequence>
<keyword evidence="5" id="KW-0106">Calcium</keyword>
<dbReference type="InterPro" id="IPR014718">
    <property type="entry name" value="GH-type_carb-bd"/>
</dbReference>
<reference evidence="10 11" key="1">
    <citation type="journal article" date="2009" name="Stand. Genomic Sci.">
        <title>Complete genome sequence of Pedobacter heparinus type strain (HIM 762-3).</title>
        <authorList>
            <person name="Han C."/>
            <person name="Spring S."/>
            <person name="Lapidus A."/>
            <person name="Del Rio T.G."/>
            <person name="Tice H."/>
            <person name="Copeland A."/>
            <person name="Cheng J.F."/>
            <person name="Lucas S."/>
            <person name="Chen F."/>
            <person name="Nolan M."/>
            <person name="Bruce D."/>
            <person name="Goodwin L."/>
            <person name="Pitluck S."/>
            <person name="Ivanova N."/>
            <person name="Mavromatis K."/>
            <person name="Mikhailova N."/>
            <person name="Pati A."/>
            <person name="Chen A."/>
            <person name="Palaniappan K."/>
            <person name="Land M."/>
            <person name="Hauser L."/>
            <person name="Chang Y.J."/>
            <person name="Jeffries C.C."/>
            <person name="Saunders E."/>
            <person name="Chertkov O."/>
            <person name="Brettin T."/>
            <person name="Goker M."/>
            <person name="Rohde M."/>
            <person name="Bristow J."/>
            <person name="Eisen J.A."/>
            <person name="Markowitz V."/>
            <person name="Hugenholtz P."/>
            <person name="Kyrpides N.C."/>
            <person name="Klenk H.P."/>
            <person name="Detter J.C."/>
        </authorList>
    </citation>
    <scope>NUCLEOTIDE SEQUENCE [LARGE SCALE GENOMIC DNA]</scope>
    <source>
        <strain evidence="11">ATCC 13125 / DSM 2366 / CIP 104194 / JCM 7457 / NBRC 12017 / NCIMB 9290 / NRRL B-14731 / HIM 762-3</strain>
    </source>
</reference>
<dbReference type="InterPro" id="IPR008979">
    <property type="entry name" value="Galactose-bd-like_sf"/>
</dbReference>
<dbReference type="eggNOG" id="COG5492">
    <property type="taxonomic scope" value="Bacteria"/>
</dbReference>
<dbReference type="InterPro" id="IPR012970">
    <property type="entry name" value="Lyase_8_alpha_N"/>
</dbReference>
<comment type="similarity">
    <text evidence="2">Belongs to the polysaccharide lyase 8 family.</text>
</comment>
<dbReference type="RefSeq" id="WP_015809771.1">
    <property type="nucleotide sequence ID" value="NC_013061.1"/>
</dbReference>
<dbReference type="InterPro" id="IPR000421">
    <property type="entry name" value="FA58C"/>
</dbReference>
<organism evidence="10 11">
    <name type="scientific">Pedobacter heparinus (strain ATCC 13125 / DSM 2366 / CIP 104194 / JCM 7457 / NBRC 12017 / NCIMB 9290 / NRRL B-14731 / HIM 762-3)</name>
    <dbReference type="NCBI Taxonomy" id="485917"/>
    <lineage>
        <taxon>Bacteria</taxon>
        <taxon>Pseudomonadati</taxon>
        <taxon>Bacteroidota</taxon>
        <taxon>Sphingobacteriia</taxon>
        <taxon>Sphingobacteriales</taxon>
        <taxon>Sphingobacteriaceae</taxon>
        <taxon>Pedobacter</taxon>
    </lineage>
</organism>
<dbReference type="Pfam" id="PF00754">
    <property type="entry name" value="F5_F8_type_C"/>
    <property type="match status" value="1"/>
</dbReference>
<dbReference type="Proteomes" id="UP000000852">
    <property type="component" value="Chromosome"/>
</dbReference>
<dbReference type="CAZy" id="CBM32">
    <property type="family name" value="Carbohydrate-Binding Module Family 32"/>
</dbReference>
<dbReference type="eggNOG" id="COG1572">
    <property type="taxonomic scope" value="Bacteria"/>
</dbReference>
<evidence type="ECO:0000256" key="6">
    <source>
        <dbReference type="ARBA" id="ARBA00023239"/>
    </source>
</evidence>
<dbReference type="EMBL" id="CP001681">
    <property type="protein sequence ID" value="ACU06163.1"/>
    <property type="molecule type" value="Genomic_DNA"/>
</dbReference>
<evidence type="ECO:0000256" key="8">
    <source>
        <dbReference type="SAM" id="SignalP"/>
    </source>
</evidence>
<dbReference type="InterPro" id="IPR008929">
    <property type="entry name" value="Chondroitin_lyas"/>
</dbReference>
<dbReference type="Gene3D" id="2.60.220.10">
    <property type="entry name" value="Polysaccharide lyase family 8-like, C-terminal"/>
    <property type="match status" value="1"/>
</dbReference>
<dbReference type="NCBIfam" id="TIGR04183">
    <property type="entry name" value="Por_Secre_tail"/>
    <property type="match status" value="1"/>
</dbReference>
<feature type="active site" evidence="7">
    <location>
        <position position="355"/>
    </location>
</feature>
<dbReference type="HOGENOM" id="CLU_004172_2_1_10"/>
<dbReference type="GO" id="GO:0005975">
    <property type="term" value="P:carbohydrate metabolic process"/>
    <property type="evidence" value="ECO:0007669"/>
    <property type="project" value="InterPro"/>
</dbReference>
<evidence type="ECO:0000256" key="2">
    <source>
        <dbReference type="ARBA" id="ARBA00006699"/>
    </source>
</evidence>
<dbReference type="InterPro" id="IPR038970">
    <property type="entry name" value="Lyase_8"/>
</dbReference>
<keyword evidence="6" id="KW-0456">Lyase</keyword>
<evidence type="ECO:0000256" key="7">
    <source>
        <dbReference type="PIRSR" id="PIRSR638970-1"/>
    </source>
</evidence>
<dbReference type="PANTHER" id="PTHR38481:SF1">
    <property type="entry name" value="HYALURONATE LYASE"/>
    <property type="match status" value="1"/>
</dbReference>
<dbReference type="SUPFAM" id="SSF49785">
    <property type="entry name" value="Galactose-binding domain-like"/>
    <property type="match status" value="1"/>
</dbReference>
<dbReference type="InterPro" id="IPR011071">
    <property type="entry name" value="Lyase_8-like_C"/>
</dbReference>
<dbReference type="SUPFAM" id="SSF74650">
    <property type="entry name" value="Galactose mutarotase-like"/>
    <property type="match status" value="1"/>
</dbReference>
<dbReference type="CAZy" id="PL8">
    <property type="family name" value="Polysaccharide Lyase Family 8"/>
</dbReference>
<evidence type="ECO:0000313" key="10">
    <source>
        <dbReference type="EMBL" id="ACU06163.1"/>
    </source>
</evidence>
<protein>
    <submittedName>
        <fullName evidence="10">Coagulation factor 5/8 type domain protein</fullName>
    </submittedName>
</protein>
<feature type="active site" evidence="7">
    <location>
        <position position="420"/>
    </location>
</feature>
<dbReference type="SUPFAM" id="SSF48230">
    <property type="entry name" value="Chondroitin AC/alginate lyase"/>
    <property type="match status" value="1"/>
</dbReference>
<dbReference type="Pfam" id="PF02884">
    <property type="entry name" value="Lyase_8_C"/>
    <property type="match status" value="1"/>
</dbReference>
<evidence type="ECO:0000313" key="11">
    <source>
        <dbReference type="Proteomes" id="UP000000852"/>
    </source>
</evidence>
<dbReference type="Gene3D" id="2.70.98.10">
    <property type="match status" value="1"/>
</dbReference>
<dbReference type="Pfam" id="PF02278">
    <property type="entry name" value="Lyase_8"/>
    <property type="match status" value="1"/>
</dbReference>
<feature type="active site" evidence="7">
    <location>
        <position position="364"/>
    </location>
</feature>
<dbReference type="Gene3D" id="2.60.120.260">
    <property type="entry name" value="Galactose-binding domain-like"/>
    <property type="match status" value="1"/>
</dbReference>
<dbReference type="PROSITE" id="PS50022">
    <property type="entry name" value="FA58C_3"/>
    <property type="match status" value="1"/>
</dbReference>
<dbReference type="KEGG" id="phe:Phep_3972"/>